<evidence type="ECO:0000313" key="2">
    <source>
        <dbReference type="EMBL" id="TCL35107.1"/>
    </source>
</evidence>
<dbReference type="AlphaFoldDB" id="A0A4R1PW65"/>
<feature type="region of interest" description="Disordered" evidence="1">
    <location>
        <begin position="143"/>
        <end position="165"/>
    </location>
</feature>
<protein>
    <submittedName>
        <fullName evidence="2">Uncharacterized protein</fullName>
    </submittedName>
</protein>
<keyword evidence="3" id="KW-1185">Reference proteome</keyword>
<gene>
    <name evidence="2" type="ORF">EV210_114127</name>
</gene>
<name>A0A4R1PW65_9FIRM</name>
<sequence>MDNRLFFIGGCSAQWQKDGYHSMSGCPLLAALRYAAFSSSAPNRPPLALRVVACREAIRAGHGMQTGALLITRTRTAGYVGWPRTLRGASAGHSSRTGRNTIDRPSRASCRPPGTENKAANRYAGPPGTTRLAGWQASRSCPAVAAPVPPRGHEKHVSTLRPPFPPSPPSLVIGAAIQAVGRN</sequence>
<accession>A0A4R1PW65</accession>
<feature type="region of interest" description="Disordered" evidence="1">
    <location>
        <begin position="87"/>
        <end position="128"/>
    </location>
</feature>
<organism evidence="2 3">
    <name type="scientific">Anaerospora hongkongensis</name>
    <dbReference type="NCBI Taxonomy" id="244830"/>
    <lineage>
        <taxon>Bacteria</taxon>
        <taxon>Bacillati</taxon>
        <taxon>Bacillota</taxon>
        <taxon>Negativicutes</taxon>
        <taxon>Selenomonadales</taxon>
        <taxon>Sporomusaceae</taxon>
        <taxon>Anaerospora</taxon>
    </lineage>
</organism>
<evidence type="ECO:0000313" key="3">
    <source>
        <dbReference type="Proteomes" id="UP000295063"/>
    </source>
</evidence>
<dbReference type="Proteomes" id="UP000295063">
    <property type="component" value="Unassembled WGS sequence"/>
</dbReference>
<dbReference type="EMBL" id="SLUI01000014">
    <property type="protein sequence ID" value="TCL35107.1"/>
    <property type="molecule type" value="Genomic_DNA"/>
</dbReference>
<evidence type="ECO:0000256" key="1">
    <source>
        <dbReference type="SAM" id="MobiDB-lite"/>
    </source>
</evidence>
<reference evidence="2 3" key="1">
    <citation type="submission" date="2019-03" db="EMBL/GenBank/DDBJ databases">
        <title>Genomic Encyclopedia of Type Strains, Phase IV (KMG-IV): sequencing the most valuable type-strain genomes for metagenomic binning, comparative biology and taxonomic classification.</title>
        <authorList>
            <person name="Goeker M."/>
        </authorList>
    </citation>
    <scope>NUCLEOTIDE SEQUENCE [LARGE SCALE GENOMIC DNA]</scope>
    <source>
        <strain evidence="2 3">DSM 15969</strain>
    </source>
</reference>
<comment type="caution">
    <text evidence="2">The sequence shown here is derived from an EMBL/GenBank/DDBJ whole genome shotgun (WGS) entry which is preliminary data.</text>
</comment>
<proteinExistence type="predicted"/>